<evidence type="ECO:0000313" key="3">
    <source>
        <dbReference type="Proteomes" id="UP000179807"/>
    </source>
</evidence>
<accession>A0A1J4K771</accession>
<keyword evidence="1" id="KW-1133">Transmembrane helix</keyword>
<comment type="caution">
    <text evidence="2">The sequence shown here is derived from an EMBL/GenBank/DDBJ whole genome shotgun (WGS) entry which is preliminary data.</text>
</comment>
<dbReference type="Proteomes" id="UP000179807">
    <property type="component" value="Unassembled WGS sequence"/>
</dbReference>
<keyword evidence="3" id="KW-1185">Reference proteome</keyword>
<keyword evidence="1" id="KW-0472">Membrane</keyword>
<dbReference type="VEuPathDB" id="TrichDB:TRFO_24576"/>
<protein>
    <submittedName>
        <fullName evidence="2">Uncharacterized protein</fullName>
    </submittedName>
</protein>
<feature type="transmembrane region" description="Helical" evidence="1">
    <location>
        <begin position="41"/>
        <end position="63"/>
    </location>
</feature>
<reference evidence="2" key="1">
    <citation type="submission" date="2016-10" db="EMBL/GenBank/DDBJ databases">
        <authorList>
            <person name="Benchimol M."/>
            <person name="Almeida L.G."/>
            <person name="Vasconcelos A.T."/>
            <person name="Perreira-Neves A."/>
            <person name="Rosa I.A."/>
            <person name="Tasca T."/>
            <person name="Bogo M.R."/>
            <person name="de Souza W."/>
        </authorList>
    </citation>
    <scope>NUCLEOTIDE SEQUENCE [LARGE SCALE GENOMIC DNA]</scope>
    <source>
        <strain evidence="2">K</strain>
    </source>
</reference>
<dbReference type="GeneID" id="94838533"/>
<keyword evidence="1" id="KW-0812">Transmembrane</keyword>
<name>A0A1J4K771_9EUKA</name>
<evidence type="ECO:0000313" key="2">
    <source>
        <dbReference type="EMBL" id="OHT07313.1"/>
    </source>
</evidence>
<gene>
    <name evidence="2" type="ORF">TRFO_24576</name>
</gene>
<dbReference type="EMBL" id="MLAK01000701">
    <property type="protein sequence ID" value="OHT07313.1"/>
    <property type="molecule type" value="Genomic_DNA"/>
</dbReference>
<dbReference type="RefSeq" id="XP_068360449.1">
    <property type="nucleotide sequence ID" value="XM_068503829.1"/>
</dbReference>
<proteinExistence type="predicted"/>
<dbReference type="AlphaFoldDB" id="A0A1J4K771"/>
<sequence>MLFLLVSFVLSQQSFLPDPSATPHPSRTPFPTSVSGAPNIYVVWGSGIGAVAVIAASVSILCLKKDQHHGFANTAQILLEKNDI</sequence>
<organism evidence="2 3">
    <name type="scientific">Tritrichomonas foetus</name>
    <dbReference type="NCBI Taxonomy" id="1144522"/>
    <lineage>
        <taxon>Eukaryota</taxon>
        <taxon>Metamonada</taxon>
        <taxon>Parabasalia</taxon>
        <taxon>Tritrichomonadida</taxon>
        <taxon>Tritrichomonadidae</taxon>
        <taxon>Tritrichomonas</taxon>
    </lineage>
</organism>
<evidence type="ECO:0000256" key="1">
    <source>
        <dbReference type="SAM" id="Phobius"/>
    </source>
</evidence>